<evidence type="ECO:0000256" key="12">
    <source>
        <dbReference type="ARBA" id="ARBA00023136"/>
    </source>
</evidence>
<evidence type="ECO:0000256" key="13">
    <source>
        <dbReference type="SAM" id="Phobius"/>
    </source>
</evidence>
<dbReference type="CDD" id="cd00130">
    <property type="entry name" value="PAS"/>
    <property type="match status" value="1"/>
</dbReference>
<feature type="transmembrane region" description="Helical" evidence="13">
    <location>
        <begin position="12"/>
        <end position="30"/>
    </location>
</feature>
<comment type="subcellular location">
    <subcellularLocation>
        <location evidence="2">Membrane</location>
        <topology evidence="2">Multi-pass membrane protein</topology>
    </subcellularLocation>
</comment>
<proteinExistence type="predicted"/>
<evidence type="ECO:0000256" key="11">
    <source>
        <dbReference type="ARBA" id="ARBA00023012"/>
    </source>
</evidence>
<feature type="transmembrane region" description="Helical" evidence="13">
    <location>
        <begin position="69"/>
        <end position="90"/>
    </location>
</feature>
<evidence type="ECO:0000256" key="7">
    <source>
        <dbReference type="ARBA" id="ARBA00022741"/>
    </source>
</evidence>
<dbReference type="InterPro" id="IPR033425">
    <property type="entry name" value="MASE3"/>
</dbReference>
<dbReference type="GO" id="GO:0030295">
    <property type="term" value="F:protein kinase activator activity"/>
    <property type="evidence" value="ECO:0007669"/>
    <property type="project" value="TreeGrafter"/>
</dbReference>
<keyword evidence="8" id="KW-0418">Kinase</keyword>
<keyword evidence="10 13" id="KW-1133">Transmembrane helix</keyword>
<dbReference type="InterPro" id="IPR003594">
    <property type="entry name" value="HATPase_dom"/>
</dbReference>
<dbReference type="FunFam" id="3.30.565.10:FF:000006">
    <property type="entry name" value="Sensor histidine kinase WalK"/>
    <property type="match status" value="1"/>
</dbReference>
<evidence type="ECO:0000259" key="15">
    <source>
        <dbReference type="PROSITE" id="PS50112"/>
    </source>
</evidence>
<organism evidence="16 17">
    <name type="scientific">Candidatus Kerfeldbacteria bacterium CG15_BIG_FIL_POST_REV_8_21_14_020_45_12</name>
    <dbReference type="NCBI Taxonomy" id="2014247"/>
    <lineage>
        <taxon>Bacteria</taxon>
        <taxon>Candidatus Kerfeldiibacteriota</taxon>
    </lineage>
</organism>
<keyword evidence="6 13" id="KW-0812">Transmembrane</keyword>
<dbReference type="InterPro" id="IPR005467">
    <property type="entry name" value="His_kinase_dom"/>
</dbReference>
<dbReference type="SMART" id="SM00091">
    <property type="entry name" value="PAS"/>
    <property type="match status" value="1"/>
</dbReference>
<keyword evidence="11" id="KW-0902">Two-component regulatory system</keyword>
<dbReference type="GO" id="GO:0000155">
    <property type="term" value="F:phosphorelay sensor kinase activity"/>
    <property type="evidence" value="ECO:0007669"/>
    <property type="project" value="InterPro"/>
</dbReference>
<dbReference type="InterPro" id="IPR050351">
    <property type="entry name" value="BphY/WalK/GraS-like"/>
</dbReference>
<dbReference type="PRINTS" id="PR00344">
    <property type="entry name" value="BCTRLSENSOR"/>
</dbReference>
<evidence type="ECO:0000256" key="5">
    <source>
        <dbReference type="ARBA" id="ARBA00022679"/>
    </source>
</evidence>
<evidence type="ECO:0000256" key="8">
    <source>
        <dbReference type="ARBA" id="ARBA00022777"/>
    </source>
</evidence>
<feature type="domain" description="PAS" evidence="15">
    <location>
        <begin position="310"/>
        <end position="365"/>
    </location>
</feature>
<dbReference type="GO" id="GO:0000156">
    <property type="term" value="F:phosphorelay response regulator activity"/>
    <property type="evidence" value="ECO:0007669"/>
    <property type="project" value="TreeGrafter"/>
</dbReference>
<dbReference type="AlphaFoldDB" id="A0A2M7H342"/>
<dbReference type="InterPro" id="IPR036890">
    <property type="entry name" value="HATPase_C_sf"/>
</dbReference>
<dbReference type="SMART" id="SM00387">
    <property type="entry name" value="HATPase_c"/>
    <property type="match status" value="1"/>
</dbReference>
<dbReference type="SUPFAM" id="SSF55874">
    <property type="entry name" value="ATPase domain of HSP90 chaperone/DNA topoisomerase II/histidine kinase"/>
    <property type="match status" value="1"/>
</dbReference>
<evidence type="ECO:0000256" key="10">
    <source>
        <dbReference type="ARBA" id="ARBA00022989"/>
    </source>
</evidence>
<dbReference type="SUPFAM" id="SSF47384">
    <property type="entry name" value="Homodimeric domain of signal transducing histidine kinase"/>
    <property type="match status" value="1"/>
</dbReference>
<dbReference type="PROSITE" id="PS50112">
    <property type="entry name" value="PAS"/>
    <property type="match status" value="1"/>
</dbReference>
<feature type="transmembrane region" description="Helical" evidence="13">
    <location>
        <begin position="209"/>
        <end position="227"/>
    </location>
</feature>
<evidence type="ECO:0000313" key="16">
    <source>
        <dbReference type="EMBL" id="PIW36658.1"/>
    </source>
</evidence>
<dbReference type="CDD" id="cd00075">
    <property type="entry name" value="HATPase"/>
    <property type="match status" value="1"/>
</dbReference>
<dbReference type="Pfam" id="PF13426">
    <property type="entry name" value="PAS_9"/>
    <property type="match status" value="1"/>
</dbReference>
<evidence type="ECO:0000256" key="2">
    <source>
        <dbReference type="ARBA" id="ARBA00004141"/>
    </source>
</evidence>
<evidence type="ECO:0000313" key="17">
    <source>
        <dbReference type="Proteomes" id="UP000230292"/>
    </source>
</evidence>
<dbReference type="NCBIfam" id="TIGR00229">
    <property type="entry name" value="sensory_box"/>
    <property type="match status" value="1"/>
</dbReference>
<evidence type="ECO:0000256" key="4">
    <source>
        <dbReference type="ARBA" id="ARBA00022553"/>
    </source>
</evidence>
<feature type="transmembrane region" description="Helical" evidence="13">
    <location>
        <begin position="42"/>
        <end position="62"/>
    </location>
</feature>
<dbReference type="PANTHER" id="PTHR42878">
    <property type="entry name" value="TWO-COMPONENT HISTIDINE KINASE"/>
    <property type="match status" value="1"/>
</dbReference>
<dbReference type="GO" id="GO:0005524">
    <property type="term" value="F:ATP binding"/>
    <property type="evidence" value="ECO:0007669"/>
    <property type="project" value="UniProtKB-KW"/>
</dbReference>
<dbReference type="PROSITE" id="PS50109">
    <property type="entry name" value="HIS_KIN"/>
    <property type="match status" value="1"/>
</dbReference>
<evidence type="ECO:0000256" key="3">
    <source>
        <dbReference type="ARBA" id="ARBA00012438"/>
    </source>
</evidence>
<dbReference type="CDD" id="cd00082">
    <property type="entry name" value="HisKA"/>
    <property type="match status" value="1"/>
</dbReference>
<evidence type="ECO:0000256" key="9">
    <source>
        <dbReference type="ARBA" id="ARBA00022840"/>
    </source>
</evidence>
<feature type="transmembrane region" description="Helical" evidence="13">
    <location>
        <begin position="247"/>
        <end position="266"/>
    </location>
</feature>
<dbReference type="Gene3D" id="1.10.287.130">
    <property type="match status" value="1"/>
</dbReference>
<accession>A0A2M7H342</accession>
<dbReference type="EMBL" id="PFGC01000043">
    <property type="protein sequence ID" value="PIW36658.1"/>
    <property type="molecule type" value="Genomic_DNA"/>
</dbReference>
<dbReference type="PANTHER" id="PTHR42878:SF7">
    <property type="entry name" value="SENSOR HISTIDINE KINASE GLRK"/>
    <property type="match status" value="1"/>
</dbReference>
<dbReference type="InterPro" id="IPR003661">
    <property type="entry name" value="HisK_dim/P_dom"/>
</dbReference>
<dbReference type="InterPro" id="IPR035965">
    <property type="entry name" value="PAS-like_dom_sf"/>
</dbReference>
<feature type="transmembrane region" description="Helical" evidence="13">
    <location>
        <begin position="144"/>
        <end position="166"/>
    </location>
</feature>
<dbReference type="Proteomes" id="UP000230292">
    <property type="component" value="Unassembled WGS sequence"/>
</dbReference>
<keyword evidence="7" id="KW-0547">Nucleotide-binding</keyword>
<dbReference type="InterPro" id="IPR000014">
    <property type="entry name" value="PAS"/>
</dbReference>
<dbReference type="GO" id="GO:0016020">
    <property type="term" value="C:membrane"/>
    <property type="evidence" value="ECO:0007669"/>
    <property type="project" value="UniProtKB-SubCell"/>
</dbReference>
<evidence type="ECO:0000259" key="14">
    <source>
        <dbReference type="PROSITE" id="PS50109"/>
    </source>
</evidence>
<dbReference type="EC" id="2.7.13.3" evidence="3"/>
<keyword evidence="5" id="KW-0808">Transferase</keyword>
<comment type="catalytic activity">
    <reaction evidence="1">
        <text>ATP + protein L-histidine = ADP + protein N-phospho-L-histidine.</text>
        <dbReference type="EC" id="2.7.13.3"/>
    </reaction>
</comment>
<reference evidence="16 17" key="1">
    <citation type="submission" date="2017-09" db="EMBL/GenBank/DDBJ databases">
        <title>Depth-based differentiation of microbial function through sediment-hosted aquifers and enrichment of novel symbionts in the deep terrestrial subsurface.</title>
        <authorList>
            <person name="Probst A.J."/>
            <person name="Ladd B."/>
            <person name="Jarett J.K."/>
            <person name="Geller-Mcgrath D.E."/>
            <person name="Sieber C.M."/>
            <person name="Emerson J.B."/>
            <person name="Anantharaman K."/>
            <person name="Thomas B.C."/>
            <person name="Malmstrom R."/>
            <person name="Stieglmeier M."/>
            <person name="Klingl A."/>
            <person name="Woyke T."/>
            <person name="Ryan C.M."/>
            <person name="Banfield J.F."/>
        </authorList>
    </citation>
    <scope>NUCLEOTIDE SEQUENCE [LARGE SCALE GENOMIC DNA]</scope>
    <source>
        <strain evidence="16">CG15_BIG_FIL_POST_REV_8_21_14_020_45_12</strain>
    </source>
</reference>
<dbReference type="SUPFAM" id="SSF55785">
    <property type="entry name" value="PYP-like sensor domain (PAS domain)"/>
    <property type="match status" value="1"/>
</dbReference>
<dbReference type="Gene3D" id="3.30.565.10">
    <property type="entry name" value="Histidine kinase-like ATPase, C-terminal domain"/>
    <property type="match status" value="1"/>
</dbReference>
<dbReference type="GO" id="GO:0007234">
    <property type="term" value="P:osmosensory signaling via phosphorelay pathway"/>
    <property type="evidence" value="ECO:0007669"/>
    <property type="project" value="TreeGrafter"/>
</dbReference>
<dbReference type="Pfam" id="PF02518">
    <property type="entry name" value="HATPase_c"/>
    <property type="match status" value="1"/>
</dbReference>
<comment type="caution">
    <text evidence="16">The sequence shown here is derived from an EMBL/GenBank/DDBJ whole genome shotgun (WGS) entry which is preliminary data.</text>
</comment>
<protein>
    <recommendedName>
        <fullName evidence="3">histidine kinase</fullName>
        <ecNumber evidence="3">2.7.13.3</ecNumber>
    </recommendedName>
</protein>
<name>A0A2M7H342_9BACT</name>
<feature type="transmembrane region" description="Helical" evidence="13">
    <location>
        <begin position="178"/>
        <end position="197"/>
    </location>
</feature>
<dbReference type="Pfam" id="PF17159">
    <property type="entry name" value="MASE3"/>
    <property type="match status" value="1"/>
</dbReference>
<keyword evidence="12 13" id="KW-0472">Membrane</keyword>
<dbReference type="InterPro" id="IPR004358">
    <property type="entry name" value="Sig_transdc_His_kin-like_C"/>
</dbReference>
<gene>
    <name evidence="16" type="ORF">COW24_04160</name>
</gene>
<dbReference type="InterPro" id="IPR036097">
    <property type="entry name" value="HisK_dim/P_sf"/>
</dbReference>
<keyword evidence="9" id="KW-0067">ATP-binding</keyword>
<sequence>MKSGVNSRRPLSYLYITALLAVGYLIIARVPTWRGQGEFFQILQTSAALLSLVVGIIALLRYSAKKNNTLLFLATGFIGAAAFDLVQIVFTSDLAIGTLPSAPESLYAWGWTISRLFVSLMMFFSCLSWWAEKRWRRQGQVSESVVYIVTTILLLSSLMLFGFVSLPQSYFPELFISRPWELISALLFTFTLVGYLAKGEWRFEDFDHWVILMLVVSAFSQILLATVSYDIFDSVFYGAYLAKNLSLWLMLTGLLMSVSSLFHRVAKSEDILTTKNVSLTEVKVNLQESLQVTRLKEAELAKKISELQRERAKDAALLDSIGDGLVATDDDTRIVMVNRGFEAMLGYSQGEVHGQPVTAIIQVEDESGDLVPYEKRSHPVALFTGKKVSENLKHYYRRKDGSRFPVSVTVTPMEVEGQTIGAVEVFRDITREKNIDRSKTEFVSLASHQLRTPLTSINWYTEMILGGDSGKINKATREYVEEISLGTSRMSTLVSALLNVSRIDMGTLAIEPSPTDIQALADEVLSEFESTIAEKKLDIKRIYKLKDPLVEVDPNLMRIIYQNLISNAVKYTAENGTVTISIQDNEDHVTFEISDTGYGIPSHQQGRIFQKLFRADNVRALETDGTGLGLFLVKSILDEAGGSIWFESTIDVGSKFLVKLPVAGMKSKRGTHNFVDGQS</sequence>
<evidence type="ECO:0000256" key="1">
    <source>
        <dbReference type="ARBA" id="ARBA00000085"/>
    </source>
</evidence>
<dbReference type="Gene3D" id="3.30.450.20">
    <property type="entry name" value="PAS domain"/>
    <property type="match status" value="1"/>
</dbReference>
<feature type="domain" description="Histidine kinase" evidence="14">
    <location>
        <begin position="445"/>
        <end position="664"/>
    </location>
</feature>
<keyword evidence="4" id="KW-0597">Phosphoprotein</keyword>
<dbReference type="Pfam" id="PF00512">
    <property type="entry name" value="HisKA"/>
    <property type="match status" value="1"/>
</dbReference>
<dbReference type="SMART" id="SM00388">
    <property type="entry name" value="HisKA"/>
    <property type="match status" value="1"/>
</dbReference>
<feature type="transmembrane region" description="Helical" evidence="13">
    <location>
        <begin position="110"/>
        <end position="132"/>
    </location>
</feature>
<evidence type="ECO:0000256" key="6">
    <source>
        <dbReference type="ARBA" id="ARBA00022692"/>
    </source>
</evidence>